<dbReference type="GeneID" id="106805495"/>
<evidence type="ECO:0000313" key="2">
    <source>
        <dbReference type="RefSeq" id="XP_014662596.1"/>
    </source>
</evidence>
<dbReference type="Proteomes" id="UP000695022">
    <property type="component" value="Unplaced"/>
</dbReference>
<dbReference type="Gene3D" id="2.10.90.10">
    <property type="entry name" value="Cystine-knot cytokines"/>
    <property type="match status" value="1"/>
</dbReference>
<sequence length="183" mass="21076">MGYCSCCEPTSQALAVVYIQCPGRRPPVIRKLVKRATACMCRPCQTHISLDMMRRLMSEMNQNSKQKRSHGQYRFIADGKLSASINNKVSPSGDDVFFADVDKLLIQMNGTIDDVGVTRMMTDDVESLLEKQLKDKLMSSEANHSWIDYPRTVLPYEEWKEEIIWGFERPMFPEWIEPSMESL</sequence>
<accession>A0ABM1DRM5</accession>
<proteinExistence type="predicted"/>
<reference evidence="2" key="1">
    <citation type="submission" date="2025-08" db="UniProtKB">
        <authorList>
            <consortium name="RefSeq"/>
        </authorList>
    </citation>
    <scope>IDENTIFICATION</scope>
</reference>
<organism evidence="1 2">
    <name type="scientific">Priapulus caudatus</name>
    <name type="common">Priapulid worm</name>
    <dbReference type="NCBI Taxonomy" id="37621"/>
    <lineage>
        <taxon>Eukaryota</taxon>
        <taxon>Metazoa</taxon>
        <taxon>Ecdysozoa</taxon>
        <taxon>Scalidophora</taxon>
        <taxon>Priapulida</taxon>
        <taxon>Priapulimorpha</taxon>
        <taxon>Priapulimorphida</taxon>
        <taxon>Priapulidae</taxon>
        <taxon>Priapulus</taxon>
    </lineage>
</organism>
<dbReference type="RefSeq" id="XP_014662596.1">
    <property type="nucleotide sequence ID" value="XM_014807110.1"/>
</dbReference>
<dbReference type="InterPro" id="IPR029034">
    <property type="entry name" value="Cystine-knot_cytokine"/>
</dbReference>
<keyword evidence="1" id="KW-1185">Reference proteome</keyword>
<protein>
    <submittedName>
        <fullName evidence="2">Uncharacterized protein LOC106805495</fullName>
    </submittedName>
</protein>
<name>A0ABM1DRM5_PRICU</name>
<gene>
    <name evidence="2" type="primary">LOC106805495</name>
</gene>
<evidence type="ECO:0000313" key="1">
    <source>
        <dbReference type="Proteomes" id="UP000695022"/>
    </source>
</evidence>